<dbReference type="AlphaFoldDB" id="X1FMH5"/>
<dbReference type="Pfam" id="PF00400">
    <property type="entry name" value="WD40"/>
    <property type="match status" value="5"/>
</dbReference>
<accession>X1FMH5</accession>
<keyword evidence="3" id="KW-0812">Transmembrane</keyword>
<evidence type="ECO:0000259" key="4">
    <source>
        <dbReference type="Pfam" id="PF20703"/>
    </source>
</evidence>
<dbReference type="PROSITE" id="PS50294">
    <property type="entry name" value="WD_REPEATS_REGION"/>
    <property type="match status" value="5"/>
</dbReference>
<gene>
    <name evidence="5" type="ORF">S03H2_15138</name>
</gene>
<dbReference type="CDD" id="cd00200">
    <property type="entry name" value="WD40"/>
    <property type="match status" value="1"/>
</dbReference>
<dbReference type="SMART" id="SM00320">
    <property type="entry name" value="WD40"/>
    <property type="match status" value="5"/>
</dbReference>
<evidence type="ECO:0000313" key="5">
    <source>
        <dbReference type="EMBL" id="GAH46891.1"/>
    </source>
</evidence>
<keyword evidence="2" id="KW-0677">Repeat</keyword>
<dbReference type="InterPro" id="IPR001680">
    <property type="entry name" value="WD40_rpt"/>
</dbReference>
<feature type="non-terminal residue" evidence="5">
    <location>
        <position position="395"/>
    </location>
</feature>
<evidence type="ECO:0000256" key="3">
    <source>
        <dbReference type="SAM" id="Phobius"/>
    </source>
</evidence>
<evidence type="ECO:0000256" key="1">
    <source>
        <dbReference type="ARBA" id="ARBA00022574"/>
    </source>
</evidence>
<sequence>DRFVEVAHEALIRGWPKLRLWIDSDRQSLLVNRRLSDASVEWDDSARNDSYLYVGVRLAEAEEWSLTHADVLNPLEQEFLRESIELRNKKTAAELRQKQFRRSAFLAMAGGAFAAFLAIFAFVCFFHSQQARKESQVLSLAFASRNQLKVNNDRALLLAVEAGRAVEAMEDRRFVVDEVDKALRSVLLWQGDTLHILSGHTNSVSFATWNSEGTRILSASYDGTARVWDAENGKELICLTGHTAAVYHAAWNRAETRIVTASWDSTARIWDAENGKELVCLTGHAGRVDNAAWNEAGTRIVTASDDRTARVWDAENGKELACLTGHTVGIWQAAWNRAGTRIVTASRDNTARIWDAENGKELACLTGHNDWVTQAAWNRAGTRIVTASCDGTVRV</sequence>
<dbReference type="PROSITE" id="PS00678">
    <property type="entry name" value="WD_REPEATS_1"/>
    <property type="match status" value="4"/>
</dbReference>
<dbReference type="Pfam" id="PF20703">
    <property type="entry name" value="nSTAND1"/>
    <property type="match status" value="1"/>
</dbReference>
<dbReference type="InterPro" id="IPR020472">
    <property type="entry name" value="WD40_PAC1"/>
</dbReference>
<reference evidence="5" key="1">
    <citation type="journal article" date="2014" name="Front. Microbiol.">
        <title>High frequency of phylogenetically diverse reductive dehalogenase-homologous genes in deep subseafloor sedimentary metagenomes.</title>
        <authorList>
            <person name="Kawai M."/>
            <person name="Futagami T."/>
            <person name="Toyoda A."/>
            <person name="Takaki Y."/>
            <person name="Nishi S."/>
            <person name="Hori S."/>
            <person name="Arai W."/>
            <person name="Tsubouchi T."/>
            <person name="Morono Y."/>
            <person name="Uchiyama I."/>
            <person name="Ito T."/>
            <person name="Fujiyama A."/>
            <person name="Inagaki F."/>
            <person name="Takami H."/>
        </authorList>
    </citation>
    <scope>NUCLEOTIDE SEQUENCE</scope>
    <source>
        <strain evidence="5">Expedition CK06-06</strain>
    </source>
</reference>
<dbReference type="EMBL" id="BARU01007682">
    <property type="protein sequence ID" value="GAH46891.1"/>
    <property type="molecule type" value="Genomic_DNA"/>
</dbReference>
<feature type="transmembrane region" description="Helical" evidence="3">
    <location>
        <begin position="105"/>
        <end position="128"/>
    </location>
</feature>
<dbReference type="SUPFAM" id="SSF50978">
    <property type="entry name" value="WD40 repeat-like"/>
    <property type="match status" value="1"/>
</dbReference>
<feature type="non-terminal residue" evidence="5">
    <location>
        <position position="1"/>
    </location>
</feature>
<evidence type="ECO:0000256" key="2">
    <source>
        <dbReference type="ARBA" id="ARBA00022737"/>
    </source>
</evidence>
<proteinExistence type="predicted"/>
<dbReference type="PROSITE" id="PS50082">
    <property type="entry name" value="WD_REPEATS_2"/>
    <property type="match status" value="5"/>
</dbReference>
<comment type="caution">
    <text evidence="5">The sequence shown here is derived from an EMBL/GenBank/DDBJ whole genome shotgun (WGS) entry which is preliminary data.</text>
</comment>
<dbReference type="PRINTS" id="PR00320">
    <property type="entry name" value="GPROTEINBRPT"/>
</dbReference>
<dbReference type="InterPro" id="IPR015943">
    <property type="entry name" value="WD40/YVTN_repeat-like_dom_sf"/>
</dbReference>
<dbReference type="PANTHER" id="PTHR19879:SF9">
    <property type="entry name" value="TRANSCRIPTION INITIATION FACTOR TFIID SUBUNIT 5"/>
    <property type="match status" value="1"/>
</dbReference>
<dbReference type="InterPro" id="IPR036322">
    <property type="entry name" value="WD40_repeat_dom_sf"/>
</dbReference>
<dbReference type="PANTHER" id="PTHR19879">
    <property type="entry name" value="TRANSCRIPTION INITIATION FACTOR TFIID"/>
    <property type="match status" value="1"/>
</dbReference>
<dbReference type="Gene3D" id="2.130.10.10">
    <property type="entry name" value="YVTN repeat-like/Quinoprotein amine dehydrogenase"/>
    <property type="match status" value="3"/>
</dbReference>
<keyword evidence="1" id="KW-0853">WD repeat</keyword>
<keyword evidence="3" id="KW-0472">Membrane</keyword>
<keyword evidence="3" id="KW-1133">Transmembrane helix</keyword>
<dbReference type="InterPro" id="IPR019775">
    <property type="entry name" value="WD40_repeat_CS"/>
</dbReference>
<name>X1FMH5_9ZZZZ</name>
<feature type="domain" description="Novel STAND NTPase 1" evidence="4">
    <location>
        <begin position="4"/>
        <end position="49"/>
    </location>
</feature>
<organism evidence="5">
    <name type="scientific">marine sediment metagenome</name>
    <dbReference type="NCBI Taxonomy" id="412755"/>
    <lineage>
        <taxon>unclassified sequences</taxon>
        <taxon>metagenomes</taxon>
        <taxon>ecological metagenomes</taxon>
    </lineage>
</organism>
<dbReference type="InterPro" id="IPR049052">
    <property type="entry name" value="nSTAND1"/>
</dbReference>
<protein>
    <recommendedName>
        <fullName evidence="4">Novel STAND NTPase 1 domain-containing protein</fullName>
    </recommendedName>
</protein>